<dbReference type="Gene3D" id="1.10.3730.20">
    <property type="match status" value="2"/>
</dbReference>
<evidence type="ECO:0000256" key="1">
    <source>
        <dbReference type="SAM" id="Phobius"/>
    </source>
</evidence>
<accession>A0ABP7S022</accession>
<feature type="domain" description="EamA" evidence="2">
    <location>
        <begin position="163"/>
        <end position="293"/>
    </location>
</feature>
<name>A0ABP7S022_9BURK</name>
<comment type="caution">
    <text evidence="3">The sequence shown here is derived from an EMBL/GenBank/DDBJ whole genome shotgun (WGS) entry which is preliminary data.</text>
</comment>
<dbReference type="InterPro" id="IPR037185">
    <property type="entry name" value="EmrE-like"/>
</dbReference>
<feature type="transmembrane region" description="Helical" evidence="1">
    <location>
        <begin position="88"/>
        <end position="107"/>
    </location>
</feature>
<feature type="domain" description="EamA" evidence="2">
    <location>
        <begin position="20"/>
        <end position="152"/>
    </location>
</feature>
<evidence type="ECO:0000259" key="2">
    <source>
        <dbReference type="Pfam" id="PF00892"/>
    </source>
</evidence>
<feature type="transmembrane region" description="Helical" evidence="1">
    <location>
        <begin position="191"/>
        <end position="210"/>
    </location>
</feature>
<evidence type="ECO:0000313" key="4">
    <source>
        <dbReference type="Proteomes" id="UP001501627"/>
    </source>
</evidence>
<proteinExistence type="predicted"/>
<protein>
    <submittedName>
        <fullName evidence="3">DMT family transporter</fullName>
    </submittedName>
</protein>
<dbReference type="Proteomes" id="UP001501627">
    <property type="component" value="Unassembled WGS sequence"/>
</dbReference>
<organism evidence="3 4">
    <name type="scientific">Comamonas faecalis</name>
    <dbReference type="NCBI Taxonomy" id="1387849"/>
    <lineage>
        <taxon>Bacteria</taxon>
        <taxon>Pseudomonadati</taxon>
        <taxon>Pseudomonadota</taxon>
        <taxon>Betaproteobacteria</taxon>
        <taxon>Burkholderiales</taxon>
        <taxon>Comamonadaceae</taxon>
        <taxon>Comamonas</taxon>
    </lineage>
</organism>
<feature type="transmembrane region" description="Helical" evidence="1">
    <location>
        <begin position="277"/>
        <end position="295"/>
    </location>
</feature>
<feature type="transmembrane region" description="Helical" evidence="1">
    <location>
        <begin position="48"/>
        <end position="67"/>
    </location>
</feature>
<feature type="transmembrane region" description="Helical" evidence="1">
    <location>
        <begin position="222"/>
        <end position="240"/>
    </location>
</feature>
<feature type="transmembrane region" description="Helical" evidence="1">
    <location>
        <begin position="21"/>
        <end position="42"/>
    </location>
</feature>
<dbReference type="InterPro" id="IPR000620">
    <property type="entry name" value="EamA_dom"/>
</dbReference>
<keyword evidence="1" id="KW-0812">Transmembrane</keyword>
<sequence>MNSILSRSAHRRLGASDNVKGICWMVAAMAAFALEDAFVKAAARQLPIGQLLIMFGLGGMLLFAAFPRRGGVGLLHAAARSRAMLVRAVFEFTGRLFYVLAIALTPLSSATAILQATPVLVVLGASVYFGEKVGWRRWMAVVMGLVGVLVVLRPSAADFSWLSLLTIVGMVGFAGRDLASRAVSSALDTRHLGFYGFLTIVVAGALYGAWDGRTFVRPPPESAAAVAAAIAIGVLAYTCLMKAMRTGDIATVTPFRYTRLLFGVGLGVVAFNEKVDAAMLLGCAIIAGAGLLIAWSGRRARR</sequence>
<feature type="transmembrane region" description="Helical" evidence="1">
    <location>
        <begin position="137"/>
        <end position="153"/>
    </location>
</feature>
<dbReference type="Pfam" id="PF00892">
    <property type="entry name" value="EamA"/>
    <property type="match status" value="2"/>
</dbReference>
<evidence type="ECO:0000313" key="3">
    <source>
        <dbReference type="EMBL" id="GAA4004729.1"/>
    </source>
</evidence>
<feature type="transmembrane region" description="Helical" evidence="1">
    <location>
        <begin position="159"/>
        <end position="179"/>
    </location>
</feature>
<keyword evidence="4" id="KW-1185">Reference proteome</keyword>
<dbReference type="EMBL" id="BAABBP010000040">
    <property type="protein sequence ID" value="GAA4004729.1"/>
    <property type="molecule type" value="Genomic_DNA"/>
</dbReference>
<dbReference type="RefSeq" id="WP_344869935.1">
    <property type="nucleotide sequence ID" value="NZ_BAABBP010000040.1"/>
</dbReference>
<dbReference type="PANTHER" id="PTHR22911:SF135">
    <property type="entry name" value="BLR4310 PROTEIN"/>
    <property type="match status" value="1"/>
</dbReference>
<keyword evidence="1" id="KW-1133">Transmembrane helix</keyword>
<gene>
    <name evidence="3" type="ORF">GCM10022279_31030</name>
</gene>
<dbReference type="SUPFAM" id="SSF103481">
    <property type="entry name" value="Multidrug resistance efflux transporter EmrE"/>
    <property type="match status" value="2"/>
</dbReference>
<reference evidence="4" key="1">
    <citation type="journal article" date="2019" name="Int. J. Syst. Evol. Microbiol.">
        <title>The Global Catalogue of Microorganisms (GCM) 10K type strain sequencing project: providing services to taxonomists for standard genome sequencing and annotation.</title>
        <authorList>
            <consortium name="The Broad Institute Genomics Platform"/>
            <consortium name="The Broad Institute Genome Sequencing Center for Infectious Disease"/>
            <person name="Wu L."/>
            <person name="Ma J."/>
        </authorList>
    </citation>
    <scope>NUCLEOTIDE SEQUENCE [LARGE SCALE GENOMIC DNA]</scope>
    <source>
        <strain evidence="4">JCM 17561</strain>
    </source>
</reference>
<dbReference type="PANTHER" id="PTHR22911">
    <property type="entry name" value="ACYL-MALONYL CONDENSING ENZYME-RELATED"/>
    <property type="match status" value="1"/>
</dbReference>
<keyword evidence="1" id="KW-0472">Membrane</keyword>